<dbReference type="PANTHER" id="PTHR38690:SF1">
    <property type="entry name" value="PROTEASE"/>
    <property type="match status" value="1"/>
</dbReference>
<dbReference type="PANTHER" id="PTHR38690">
    <property type="entry name" value="PROTEASE-RELATED"/>
    <property type="match status" value="1"/>
</dbReference>
<dbReference type="OrthoDB" id="9762238at2"/>
<dbReference type="NCBIfam" id="TIGR02099">
    <property type="entry name" value="YhdP family protein"/>
    <property type="match status" value="1"/>
</dbReference>
<proteinExistence type="predicted"/>
<sequence length="1279" mass="138303">MHPIRWLSRWVLTLVAAVLGTLAVLLLLLRLALTQVDDLAPRVERLIEASFGAWAELEHLDAQLVGLDPRVEAGGLVIRSRQGGEGLALLEVEGARLRLDTPSSLRDGVPVVEEARLDGVTLHLYQNEQGAWHWPEPARVPAALIPDAAFDLQRLDFWVGLLLRQRAWVEDLRVVLHGREAQLGLTAPRLLMTGDARRTHLEGEVFVDGDPEASLQAALEIFPGPGGFGDFSAALQADMKLDTLIELAAVFTRTEDPLRLAESRGEARLWGRWHRGTLADARLDLTAPRLALRHDAELIALENVEARGQWLRDEAGNGWQAWLEGDAGTVDWAAPEEMARSGGPALPHRWHLRRTDDGWWLNTSEFELASLAAWRDRVPLPVGLTRTIDSLAPRGRVDGLGVGRRNGEWLARAALHDVEVSPWEQAPGGGPLDAWVDVRDLTGSVRFVGADGMTLDFPEIFPGPLALAHASGEVNWAYDGPRSFVSGRGLRVGWQGAEIEGGFGLAIGGEERGGLGLDLDFRGADARQRPLADWLPTKVLDPELTEWLAGGAAGLVPQGRVRLHVPIGGEETQLDPQVRLDLTVEEGRLPFAPQWPALEAVNGQLEVDGEELEAVVHHAESLGVTAANGRVTLRDDDLRVRGDLVADGESLRRYLLAMPVEGTEAVSAWHGEGVNEAGLDLALTLDEPESLDLSIDTHAAFTRLSQDELGLTFHDVQGPLVWHQRGEAGGLSGEIEARLLGGPLTAQFDTLNGGGITLNGTASVPALLDWGGANALDGRLSGRVPWQGDLELSEGRNRLRLTSDLDGLAIDLPAPFGKTADASRALRVDADLDGGRIDASLGDIAALRWRPRGAAAVGQGQLWIGRVPTEPPWPDAAGWHVDAYQPRLQLPAWRDVVSPAAGSSNGGFGDWLRVARLETDCLDVGRGCVGSLAAEAVPQAGSGWRVDLDGSLMEGRFDYRPAQDDTLELALDRLTLDDLMPADDRGRTGELLNELDVAPDPVALSSWVSDLPNGRVRIADIEHRDRTFGPFTARWRAQPERLTVTPLALTLGEVTAQGEVVWEAAGEGASLTRSRVDLEGGDLGTALERLGQPVTLRNATTRVRSQLAWSGAPWQFALARSRGSVEVELREGRFLNVESPSARLVGLFNLDNLVRRLRLDFSDVTGQGTAFDSVVGAATLYEGILETRGPVEVKAPATTFTLEGTVDLARRELDQRLGVTVPISRNLPLAAVIAGAPVVGGALFIADQLFGSAIDRVTRIHYRVRGPWTAPQITLEDAE</sequence>
<dbReference type="InterPro" id="IPR025263">
    <property type="entry name" value="YhdP_central"/>
</dbReference>
<dbReference type="RefSeq" id="WP_089686436.1">
    <property type="nucleotide sequence ID" value="NZ_FNES01000009.1"/>
</dbReference>
<keyword evidence="3" id="KW-1185">Reference proteome</keyword>
<evidence type="ECO:0000313" key="3">
    <source>
        <dbReference type="Proteomes" id="UP000198525"/>
    </source>
</evidence>
<dbReference type="AlphaFoldDB" id="A0A1G8XMJ1"/>
<dbReference type="InterPro" id="IPR011836">
    <property type="entry name" value="YhdP"/>
</dbReference>
<dbReference type="Proteomes" id="UP000198525">
    <property type="component" value="Unassembled WGS sequence"/>
</dbReference>
<evidence type="ECO:0000259" key="1">
    <source>
        <dbReference type="Pfam" id="PF13116"/>
    </source>
</evidence>
<protein>
    <submittedName>
        <fullName evidence="2">TIGR02099 family protein</fullName>
    </submittedName>
</protein>
<evidence type="ECO:0000313" key="2">
    <source>
        <dbReference type="EMBL" id="SDJ91809.1"/>
    </source>
</evidence>
<gene>
    <name evidence="2" type="ORF">SAMN04487954_10990</name>
</gene>
<dbReference type="EMBL" id="FNES01000009">
    <property type="protein sequence ID" value="SDJ91809.1"/>
    <property type="molecule type" value="Genomic_DNA"/>
</dbReference>
<feature type="domain" description="YhdP central" evidence="1">
    <location>
        <begin position="4"/>
        <end position="1273"/>
    </location>
</feature>
<dbReference type="STRING" id="376427.SAMN04487954_10990"/>
<accession>A0A1G8XMJ1</accession>
<organism evidence="2 3">
    <name type="scientific">Billgrantia gudaonensis</name>
    <dbReference type="NCBI Taxonomy" id="376427"/>
    <lineage>
        <taxon>Bacteria</taxon>
        <taxon>Pseudomonadati</taxon>
        <taxon>Pseudomonadota</taxon>
        <taxon>Gammaproteobacteria</taxon>
        <taxon>Oceanospirillales</taxon>
        <taxon>Halomonadaceae</taxon>
        <taxon>Billgrantia</taxon>
    </lineage>
</organism>
<reference evidence="2 3" key="1">
    <citation type="submission" date="2016-10" db="EMBL/GenBank/DDBJ databases">
        <authorList>
            <person name="de Groot N.N."/>
        </authorList>
    </citation>
    <scope>NUCLEOTIDE SEQUENCE [LARGE SCALE GENOMIC DNA]</scope>
    <source>
        <strain evidence="2 3">CGMCC 1.6133</strain>
    </source>
</reference>
<name>A0A1G8XMJ1_9GAMM</name>
<dbReference type="Pfam" id="PF13116">
    <property type="entry name" value="YhdP"/>
    <property type="match status" value="1"/>
</dbReference>